<protein>
    <submittedName>
        <fullName evidence="1">Uncharacterized protein</fullName>
    </submittedName>
</protein>
<organism evidence="1 2">
    <name type="scientific">Ruminococcus bovis</name>
    <dbReference type="NCBI Taxonomy" id="2564099"/>
    <lineage>
        <taxon>Bacteria</taxon>
        <taxon>Bacillati</taxon>
        <taxon>Bacillota</taxon>
        <taxon>Clostridia</taxon>
        <taxon>Eubacteriales</taxon>
        <taxon>Oscillospiraceae</taxon>
        <taxon>Ruminococcus</taxon>
    </lineage>
</organism>
<dbReference type="KEGG" id="ruj:E5Z56_05450"/>
<dbReference type="RefSeq" id="WP_138156922.1">
    <property type="nucleotide sequence ID" value="NZ_CP039381.1"/>
</dbReference>
<proteinExistence type="predicted"/>
<name>A0A4P8XVX0_9FIRM</name>
<keyword evidence="2" id="KW-1185">Reference proteome</keyword>
<evidence type="ECO:0000313" key="2">
    <source>
        <dbReference type="Proteomes" id="UP000301475"/>
    </source>
</evidence>
<dbReference type="AlphaFoldDB" id="A0A4P8XVX0"/>
<gene>
    <name evidence="1" type="ORF">E5Z56_05450</name>
</gene>
<evidence type="ECO:0000313" key="1">
    <source>
        <dbReference type="EMBL" id="QCT06842.1"/>
    </source>
</evidence>
<dbReference type="EMBL" id="CP039381">
    <property type="protein sequence ID" value="QCT06842.1"/>
    <property type="molecule type" value="Genomic_DNA"/>
</dbReference>
<sequence>MKMPNYHLYLTDDEYSQVIHCLVELKNKMMEQGRYTDVIDEVLLKFSKAKKKKIRITYR</sequence>
<reference evidence="1 2" key="1">
    <citation type="submission" date="2019-04" db="EMBL/GenBank/DDBJ databases">
        <authorList>
            <person name="Embree M."/>
            <person name="Gaffney J.R."/>
        </authorList>
    </citation>
    <scope>NUCLEOTIDE SEQUENCE [LARGE SCALE GENOMIC DNA]</scope>
    <source>
        <strain evidence="1 2">JE7A12</strain>
    </source>
</reference>
<dbReference type="Proteomes" id="UP000301475">
    <property type="component" value="Chromosome"/>
</dbReference>
<dbReference type="OrthoDB" id="2064210at2"/>
<accession>A0A4P8XVX0</accession>